<evidence type="ECO:0000313" key="2">
    <source>
        <dbReference type="Proteomes" id="UP000037122"/>
    </source>
</evidence>
<dbReference type="VEuPathDB" id="FungiDB:QG37_01561"/>
<comment type="caution">
    <text evidence="1">The sequence shown here is derived from an EMBL/GenBank/DDBJ whole genome shotgun (WGS) entry which is preliminary data.</text>
</comment>
<dbReference type="AlphaFoldDB" id="A0A0L0P4Z5"/>
<proteinExistence type="predicted"/>
<sequence>MMHVPLAKLDPRMHYILMALVRRHNQLEVYNPDGHNEDQKRQIRKPF</sequence>
<gene>
    <name evidence="1" type="ORF">QG37_01561</name>
</gene>
<name>A0A0L0P4Z5_CANAR</name>
<protein>
    <submittedName>
        <fullName evidence="1">Uncharacterized protein</fullName>
    </submittedName>
</protein>
<dbReference type="Proteomes" id="UP000037122">
    <property type="component" value="Unassembled WGS sequence"/>
</dbReference>
<reference evidence="2" key="1">
    <citation type="journal article" date="2015" name="BMC Genomics">
        <title>Draft genome of a commonly misdiagnosed multidrug resistant pathogen Candida auris.</title>
        <authorList>
            <person name="Chatterjee S."/>
            <person name="Alampalli S.V."/>
            <person name="Nageshan R.K."/>
            <person name="Chettiar S.T."/>
            <person name="Joshi S."/>
            <person name="Tatu U.S."/>
        </authorList>
    </citation>
    <scope>NUCLEOTIDE SEQUENCE [LARGE SCALE GENOMIC DNA]</scope>
    <source>
        <strain evidence="2">6684</strain>
    </source>
</reference>
<accession>A0A0L0P4Z5</accession>
<dbReference type="EMBL" id="LGST01000012">
    <property type="protein sequence ID" value="KNE01374.1"/>
    <property type="molecule type" value="Genomic_DNA"/>
</dbReference>
<evidence type="ECO:0000313" key="1">
    <source>
        <dbReference type="EMBL" id="KNE01374.1"/>
    </source>
</evidence>
<organism evidence="1 2">
    <name type="scientific">Candidozyma auris</name>
    <name type="common">Yeast</name>
    <name type="synonym">Candida auris</name>
    <dbReference type="NCBI Taxonomy" id="498019"/>
    <lineage>
        <taxon>Eukaryota</taxon>
        <taxon>Fungi</taxon>
        <taxon>Dikarya</taxon>
        <taxon>Ascomycota</taxon>
        <taxon>Saccharomycotina</taxon>
        <taxon>Pichiomycetes</taxon>
        <taxon>Metschnikowiaceae</taxon>
        <taxon>Candidozyma</taxon>
    </lineage>
</organism>